<name>A0ABM7QQK7_9GAMM</name>
<evidence type="ECO:0000313" key="4">
    <source>
        <dbReference type="Proteomes" id="UP000680679"/>
    </source>
</evidence>
<reference evidence="3 4" key="1">
    <citation type="submission" date="2021-04" db="EMBL/GenBank/DDBJ databases">
        <title>Complete genome sequencing of Allochromatium tepidum strain NZ.</title>
        <authorList>
            <person name="Tsukatani Y."/>
            <person name="Mori H."/>
        </authorList>
    </citation>
    <scope>NUCLEOTIDE SEQUENCE [LARGE SCALE GENOMIC DNA]</scope>
    <source>
        <strain evidence="3 4">NZ</strain>
    </source>
</reference>
<dbReference type="RefSeq" id="WP_236786281.1">
    <property type="nucleotide sequence ID" value="NZ_AP024563.1"/>
</dbReference>
<dbReference type="InterPro" id="IPR027417">
    <property type="entry name" value="P-loop_NTPase"/>
</dbReference>
<dbReference type="SUPFAM" id="SSF52540">
    <property type="entry name" value="P-loop containing nucleoside triphosphate hydrolases"/>
    <property type="match status" value="1"/>
</dbReference>
<sequence>MIPDDATILQRYPLLCRALQATPNADDPQWAVADRLGKLEQLVHEALLELARQGSPDDFADIYLGFTEELRRFREFCTEPRLANKTIVAFGGAFSAGKSSLINALVGQRLMVTEVDPTTALPAYLFADDADAIHALNLHGLRVPLTDDEFLSLTHDEPKQYGSEVARALTAAFVTRRDFPWGNLAFIDTPGYTDQADGARAATPASPRRNSPAPTPSSGPSRSNRATSPKPTCTF</sequence>
<evidence type="ECO:0000313" key="3">
    <source>
        <dbReference type="EMBL" id="BCU08303.1"/>
    </source>
</evidence>
<feature type="domain" description="Dynamin N-terminal" evidence="2">
    <location>
        <begin position="88"/>
        <end position="200"/>
    </location>
</feature>
<feature type="compositionally biased region" description="Polar residues" evidence="1">
    <location>
        <begin position="216"/>
        <end position="235"/>
    </location>
</feature>
<gene>
    <name evidence="3" type="ORF">Atep_29800</name>
</gene>
<accession>A0ABM7QQK7</accession>
<dbReference type="EMBL" id="AP024563">
    <property type="protein sequence ID" value="BCU08303.1"/>
    <property type="molecule type" value="Genomic_DNA"/>
</dbReference>
<dbReference type="Proteomes" id="UP000680679">
    <property type="component" value="Chromosome"/>
</dbReference>
<organism evidence="3 4">
    <name type="scientific">Allochromatium tepidum</name>
    <dbReference type="NCBI Taxonomy" id="553982"/>
    <lineage>
        <taxon>Bacteria</taxon>
        <taxon>Pseudomonadati</taxon>
        <taxon>Pseudomonadota</taxon>
        <taxon>Gammaproteobacteria</taxon>
        <taxon>Chromatiales</taxon>
        <taxon>Chromatiaceae</taxon>
        <taxon>Allochromatium</taxon>
    </lineage>
</organism>
<dbReference type="InterPro" id="IPR045063">
    <property type="entry name" value="Dynamin_N"/>
</dbReference>
<protein>
    <recommendedName>
        <fullName evidence="2">Dynamin N-terminal domain-containing protein</fullName>
    </recommendedName>
</protein>
<proteinExistence type="predicted"/>
<evidence type="ECO:0000256" key="1">
    <source>
        <dbReference type="SAM" id="MobiDB-lite"/>
    </source>
</evidence>
<evidence type="ECO:0000259" key="2">
    <source>
        <dbReference type="Pfam" id="PF00350"/>
    </source>
</evidence>
<feature type="region of interest" description="Disordered" evidence="1">
    <location>
        <begin position="193"/>
        <end position="235"/>
    </location>
</feature>
<dbReference type="Pfam" id="PF00350">
    <property type="entry name" value="Dynamin_N"/>
    <property type="match status" value="1"/>
</dbReference>
<dbReference type="Gene3D" id="3.40.50.300">
    <property type="entry name" value="P-loop containing nucleotide triphosphate hydrolases"/>
    <property type="match status" value="1"/>
</dbReference>
<keyword evidence="4" id="KW-1185">Reference proteome</keyword>